<dbReference type="CDD" id="cd00130">
    <property type="entry name" value="PAS"/>
    <property type="match status" value="1"/>
</dbReference>
<dbReference type="PANTHER" id="PTHR45138:SF9">
    <property type="entry name" value="DIGUANYLATE CYCLASE DGCM-RELATED"/>
    <property type="match status" value="1"/>
</dbReference>
<name>A0A3N9UUA5_9BACI</name>
<reference evidence="3 4" key="1">
    <citation type="journal article" date="2013" name="J. Microbiol.">
        <title>Lysinibacillus chungkukjangi sp. nov., isolated from Chungkukjang, Korean fermented soybean food.</title>
        <authorList>
            <person name="Kim S.J."/>
            <person name="Jang Y.H."/>
            <person name="Hamada M."/>
            <person name="Ahn J.H."/>
            <person name="Weon H.Y."/>
            <person name="Suzuki K."/>
            <person name="Whang K.S."/>
            <person name="Kwon S.W."/>
        </authorList>
    </citation>
    <scope>NUCLEOTIDE SEQUENCE [LARGE SCALE GENOMIC DNA]</scope>
    <source>
        <strain evidence="3 4">MCCC 1A12701</strain>
    </source>
</reference>
<proteinExistence type="predicted"/>
<evidence type="ECO:0000259" key="2">
    <source>
        <dbReference type="PROSITE" id="PS50887"/>
    </source>
</evidence>
<dbReference type="SMART" id="SM00267">
    <property type="entry name" value="GGDEF"/>
    <property type="match status" value="1"/>
</dbReference>
<dbReference type="Pfam" id="PF16927">
    <property type="entry name" value="HisKA_7TM"/>
    <property type="match status" value="1"/>
</dbReference>
<dbReference type="NCBIfam" id="TIGR00254">
    <property type="entry name" value="GGDEF"/>
    <property type="match status" value="1"/>
</dbReference>
<dbReference type="Pfam" id="PF00990">
    <property type="entry name" value="GGDEF"/>
    <property type="match status" value="1"/>
</dbReference>
<feature type="transmembrane region" description="Helical" evidence="1">
    <location>
        <begin position="67"/>
        <end position="87"/>
    </location>
</feature>
<dbReference type="InterPro" id="IPR043128">
    <property type="entry name" value="Rev_trsase/Diguanyl_cyclase"/>
</dbReference>
<keyword evidence="4" id="KW-1185">Reference proteome</keyword>
<dbReference type="InterPro" id="IPR031621">
    <property type="entry name" value="HisKA_7TM"/>
</dbReference>
<dbReference type="PROSITE" id="PS50887">
    <property type="entry name" value="GGDEF"/>
    <property type="match status" value="1"/>
</dbReference>
<dbReference type="Gene3D" id="3.30.70.270">
    <property type="match status" value="1"/>
</dbReference>
<gene>
    <name evidence="3" type="ORF">EBB45_00405</name>
</gene>
<dbReference type="InterPro" id="IPR029787">
    <property type="entry name" value="Nucleotide_cyclase"/>
</dbReference>
<dbReference type="SUPFAM" id="SSF55785">
    <property type="entry name" value="PYP-like sensor domain (PAS domain)"/>
    <property type="match status" value="1"/>
</dbReference>
<keyword evidence="1" id="KW-0812">Transmembrane</keyword>
<dbReference type="OrthoDB" id="9759607at2"/>
<sequence length="523" mass="60125">MIEELRSYILIIVFAGVLSLIICLFSYLKLKDSPGARHYIIVTFLSAIFTFSYAFELSSSTLQEINFWLGIEYFVMPFIPAFTLLMCFEYVGVKLKQKFYYALFGIPLITVFTHHTNELHHLYYVSVRLRTDTPFPIADMEYGPFFYVHSLYLFICLSISMIILLLQLKKSLFRFKLQILTMVAGLFVPIAANHFYLNDLSPFGIDLGPVSMSLSFILHGIALFTFQMFNVLPIAREKVFESMNEGVIVLDQNGTIVDYNKSIQKVMPMLNTFSLGKPIGMVLNEDEKLRELIILGMDCDYECVKGTQIAHYQVRFSQVVNGNGTNIGTIITFVNITERVELQEKLKQLASYDGLTKIYNRTYFLEQSNRKLDSKGRKERNACLVLFDIDHFKKINDTYGHETGDLVLSHIAELVKDCLRPQDLIGRYGGEEFIVLLFDMNVDEAFEITNTIRIKISESFIRNHDFYNVSVTASFGVAQVQVTLANQQEAIKLAIRNADEALYEAKRDGRNRVQVFKENMQFK</sequence>
<feature type="transmembrane region" description="Helical" evidence="1">
    <location>
        <begin position="39"/>
        <end position="55"/>
    </location>
</feature>
<dbReference type="PANTHER" id="PTHR45138">
    <property type="entry name" value="REGULATORY COMPONENTS OF SENSORY TRANSDUCTION SYSTEM"/>
    <property type="match status" value="1"/>
</dbReference>
<keyword evidence="1" id="KW-0472">Membrane</keyword>
<dbReference type="EMBL" id="RRCT01000001">
    <property type="protein sequence ID" value="RQW76052.1"/>
    <property type="molecule type" value="Genomic_DNA"/>
</dbReference>
<dbReference type="InterPro" id="IPR035965">
    <property type="entry name" value="PAS-like_dom_sf"/>
</dbReference>
<feature type="transmembrane region" description="Helical" evidence="1">
    <location>
        <begin position="145"/>
        <end position="165"/>
    </location>
</feature>
<comment type="caution">
    <text evidence="3">The sequence shown here is derived from an EMBL/GenBank/DDBJ whole genome shotgun (WGS) entry which is preliminary data.</text>
</comment>
<dbReference type="InterPro" id="IPR000160">
    <property type="entry name" value="GGDEF_dom"/>
</dbReference>
<accession>A0A3N9UUA5</accession>
<feature type="transmembrane region" description="Helical" evidence="1">
    <location>
        <begin position="99"/>
        <end position="116"/>
    </location>
</feature>
<dbReference type="Proteomes" id="UP000274033">
    <property type="component" value="Unassembled WGS sequence"/>
</dbReference>
<keyword evidence="1" id="KW-1133">Transmembrane helix</keyword>
<dbReference type="AlphaFoldDB" id="A0A3N9UUA5"/>
<feature type="domain" description="GGDEF" evidence="2">
    <location>
        <begin position="380"/>
        <end position="518"/>
    </location>
</feature>
<feature type="transmembrane region" description="Helical" evidence="1">
    <location>
        <begin position="177"/>
        <end position="196"/>
    </location>
</feature>
<feature type="transmembrane region" description="Helical" evidence="1">
    <location>
        <begin position="216"/>
        <end position="235"/>
    </location>
</feature>
<evidence type="ECO:0000256" key="1">
    <source>
        <dbReference type="SAM" id="Phobius"/>
    </source>
</evidence>
<dbReference type="CDD" id="cd01949">
    <property type="entry name" value="GGDEF"/>
    <property type="match status" value="1"/>
</dbReference>
<dbReference type="FunFam" id="3.30.70.270:FF:000001">
    <property type="entry name" value="Diguanylate cyclase domain protein"/>
    <property type="match status" value="1"/>
</dbReference>
<evidence type="ECO:0000313" key="4">
    <source>
        <dbReference type="Proteomes" id="UP000274033"/>
    </source>
</evidence>
<protein>
    <submittedName>
        <fullName evidence="3">Diguanylate cyclase</fullName>
    </submittedName>
</protein>
<dbReference type="InterPro" id="IPR050469">
    <property type="entry name" value="Diguanylate_Cyclase"/>
</dbReference>
<dbReference type="SUPFAM" id="SSF55073">
    <property type="entry name" value="Nucleotide cyclase"/>
    <property type="match status" value="1"/>
</dbReference>
<feature type="transmembrane region" description="Helical" evidence="1">
    <location>
        <begin position="6"/>
        <end position="27"/>
    </location>
</feature>
<dbReference type="GO" id="GO:0052621">
    <property type="term" value="F:diguanylate cyclase activity"/>
    <property type="evidence" value="ECO:0007669"/>
    <property type="project" value="TreeGrafter"/>
</dbReference>
<dbReference type="InterPro" id="IPR000014">
    <property type="entry name" value="PAS"/>
</dbReference>
<dbReference type="Gene3D" id="3.30.450.20">
    <property type="entry name" value="PAS domain"/>
    <property type="match status" value="1"/>
</dbReference>
<evidence type="ECO:0000313" key="3">
    <source>
        <dbReference type="EMBL" id="RQW76052.1"/>
    </source>
</evidence>
<organism evidence="3 4">
    <name type="scientific">Lysinibacillus composti</name>
    <dbReference type="NCBI Taxonomy" id="720633"/>
    <lineage>
        <taxon>Bacteria</taxon>
        <taxon>Bacillati</taxon>
        <taxon>Bacillota</taxon>
        <taxon>Bacilli</taxon>
        <taxon>Bacillales</taxon>
        <taxon>Bacillaceae</taxon>
        <taxon>Lysinibacillus</taxon>
    </lineage>
</organism>